<sequence>MLPMYSGPAQSFGMTPIGIPGFQATPTARIPVPNPWLPQTQYPFLPTPDRATSPIGSVDPVIPPEPRGVHHMVPSAIPNRSAMRGHGRSSSPPDVGRAVRFQSPSHPPIVIQPASSYSPPLSDNYVDVKVHQYAIGIRSTASLNKTMVPGWMTHENAPSQLNPLLCGDMHQQAILIFDLSLNEFVPLHARSAGDVNGTRMRRRELAQPATFPVSAEMTIIIDADPDKYEALQWNINLTPINVRSVVNAGSSRSAIVHGSVFITVHDVLHAIHQTLHKQIRKSDWETLSSEQQRSISRAYKARYKKAGTLGGAPAQDSVKKQGVKWVDYLMDEYMFKGLILEHNEDENRRIVRVLVGR</sequence>
<evidence type="ECO:0000313" key="2">
    <source>
        <dbReference type="Proteomes" id="UP001148662"/>
    </source>
</evidence>
<dbReference type="EMBL" id="JANHOG010000210">
    <property type="protein sequence ID" value="KAJ3556803.1"/>
    <property type="molecule type" value="Genomic_DNA"/>
</dbReference>
<evidence type="ECO:0000313" key="1">
    <source>
        <dbReference type="EMBL" id="KAJ3556803.1"/>
    </source>
</evidence>
<accession>A0ACC1TAI9</accession>
<comment type="caution">
    <text evidence="1">The sequence shown here is derived from an EMBL/GenBank/DDBJ whole genome shotgun (WGS) entry which is preliminary data.</text>
</comment>
<reference evidence="1" key="1">
    <citation type="submission" date="2022-07" db="EMBL/GenBank/DDBJ databases">
        <title>Genome Sequence of Phlebia brevispora.</title>
        <authorList>
            <person name="Buettner E."/>
        </authorList>
    </citation>
    <scope>NUCLEOTIDE SEQUENCE</scope>
    <source>
        <strain evidence="1">MPL23</strain>
    </source>
</reference>
<organism evidence="1 2">
    <name type="scientific">Phlebia brevispora</name>
    <dbReference type="NCBI Taxonomy" id="194682"/>
    <lineage>
        <taxon>Eukaryota</taxon>
        <taxon>Fungi</taxon>
        <taxon>Dikarya</taxon>
        <taxon>Basidiomycota</taxon>
        <taxon>Agaricomycotina</taxon>
        <taxon>Agaricomycetes</taxon>
        <taxon>Polyporales</taxon>
        <taxon>Meruliaceae</taxon>
        <taxon>Phlebia</taxon>
    </lineage>
</organism>
<protein>
    <submittedName>
        <fullName evidence="1">Uncharacterized protein</fullName>
    </submittedName>
</protein>
<proteinExistence type="predicted"/>
<name>A0ACC1TAI9_9APHY</name>
<gene>
    <name evidence="1" type="ORF">NM688_g1819</name>
</gene>
<dbReference type="Proteomes" id="UP001148662">
    <property type="component" value="Unassembled WGS sequence"/>
</dbReference>
<keyword evidence="2" id="KW-1185">Reference proteome</keyword>